<evidence type="ECO:0000313" key="2">
    <source>
        <dbReference type="EMBL" id="MFC5497409.1"/>
    </source>
</evidence>
<evidence type="ECO:0000256" key="1">
    <source>
        <dbReference type="SAM" id="MobiDB-lite"/>
    </source>
</evidence>
<proteinExistence type="predicted"/>
<organism evidence="2 3">
    <name type="scientific">Caenimonas terrae</name>
    <dbReference type="NCBI Taxonomy" id="696074"/>
    <lineage>
        <taxon>Bacteria</taxon>
        <taxon>Pseudomonadati</taxon>
        <taxon>Pseudomonadota</taxon>
        <taxon>Betaproteobacteria</taxon>
        <taxon>Burkholderiales</taxon>
        <taxon>Comamonadaceae</taxon>
        <taxon>Caenimonas</taxon>
    </lineage>
</organism>
<dbReference type="EMBL" id="JBHSMF010000006">
    <property type="protein sequence ID" value="MFC5497409.1"/>
    <property type="molecule type" value="Genomic_DNA"/>
</dbReference>
<accession>A0ABW0NEP7</accession>
<feature type="compositionally biased region" description="Gly residues" evidence="1">
    <location>
        <begin position="18"/>
        <end position="29"/>
    </location>
</feature>
<protein>
    <submittedName>
        <fullName evidence="2">Uncharacterized protein</fullName>
    </submittedName>
</protein>
<comment type="caution">
    <text evidence="2">The sequence shown here is derived from an EMBL/GenBank/DDBJ whole genome shotgun (WGS) entry which is preliminary data.</text>
</comment>
<keyword evidence="3" id="KW-1185">Reference proteome</keyword>
<feature type="region of interest" description="Disordered" evidence="1">
    <location>
        <begin position="1"/>
        <end position="66"/>
    </location>
</feature>
<dbReference type="Proteomes" id="UP001596037">
    <property type="component" value="Unassembled WGS sequence"/>
</dbReference>
<reference evidence="3" key="1">
    <citation type="journal article" date="2019" name="Int. J. Syst. Evol. Microbiol.">
        <title>The Global Catalogue of Microorganisms (GCM) 10K type strain sequencing project: providing services to taxonomists for standard genome sequencing and annotation.</title>
        <authorList>
            <consortium name="The Broad Institute Genomics Platform"/>
            <consortium name="The Broad Institute Genome Sequencing Center for Infectious Disease"/>
            <person name="Wu L."/>
            <person name="Ma J."/>
        </authorList>
    </citation>
    <scope>NUCLEOTIDE SEQUENCE [LARGE SCALE GENOMIC DNA]</scope>
    <source>
        <strain evidence="3">CCUG 57401</strain>
    </source>
</reference>
<evidence type="ECO:0000313" key="3">
    <source>
        <dbReference type="Proteomes" id="UP001596037"/>
    </source>
</evidence>
<dbReference type="RefSeq" id="WP_376849466.1">
    <property type="nucleotide sequence ID" value="NZ_JBHSMF010000006.1"/>
</dbReference>
<gene>
    <name evidence="2" type="ORF">ACFPOE_07680</name>
</gene>
<sequence>MSAGKSPPGAPQPQGRADGTGAGASGEGAGSALEAMLRKRQLRVDQPSEPTATPAGSRPDGEAAKE</sequence>
<name>A0ABW0NEP7_9BURK</name>